<proteinExistence type="predicted"/>
<organism evidence="1">
    <name type="scientific">Rhizophora mucronata</name>
    <name type="common">Asiatic mangrove</name>
    <dbReference type="NCBI Taxonomy" id="61149"/>
    <lineage>
        <taxon>Eukaryota</taxon>
        <taxon>Viridiplantae</taxon>
        <taxon>Streptophyta</taxon>
        <taxon>Embryophyta</taxon>
        <taxon>Tracheophyta</taxon>
        <taxon>Spermatophyta</taxon>
        <taxon>Magnoliopsida</taxon>
        <taxon>eudicotyledons</taxon>
        <taxon>Gunneridae</taxon>
        <taxon>Pentapetalae</taxon>
        <taxon>rosids</taxon>
        <taxon>fabids</taxon>
        <taxon>Malpighiales</taxon>
        <taxon>Rhizophoraceae</taxon>
        <taxon>Rhizophora</taxon>
    </lineage>
</organism>
<dbReference type="AlphaFoldDB" id="A0A2P2NWP7"/>
<protein>
    <submittedName>
        <fullName evidence="1">Uncharacterized protein</fullName>
    </submittedName>
</protein>
<dbReference type="EMBL" id="GGEC01066463">
    <property type="protein sequence ID" value="MBX46947.1"/>
    <property type="molecule type" value="Transcribed_RNA"/>
</dbReference>
<name>A0A2P2NWP7_RHIMU</name>
<accession>A0A2P2NWP7</accession>
<reference evidence="1" key="1">
    <citation type="submission" date="2018-02" db="EMBL/GenBank/DDBJ databases">
        <title>Rhizophora mucronata_Transcriptome.</title>
        <authorList>
            <person name="Meera S.P."/>
            <person name="Sreeshan A."/>
            <person name="Augustine A."/>
        </authorList>
    </citation>
    <scope>NUCLEOTIDE SEQUENCE</scope>
    <source>
        <tissue evidence="1">Leaf</tissue>
    </source>
</reference>
<evidence type="ECO:0000313" key="1">
    <source>
        <dbReference type="EMBL" id="MBX46947.1"/>
    </source>
</evidence>
<sequence>MRLQIYLKKQEAFWRRNVDHIILTH</sequence>